<evidence type="ECO:0000313" key="1">
    <source>
        <dbReference type="EMBL" id="QXT38929.1"/>
    </source>
</evidence>
<dbReference type="RefSeq" id="WP_219001135.1">
    <property type="nucleotide sequence ID" value="NZ_CP079194.1"/>
</dbReference>
<dbReference type="Proteomes" id="UP000825009">
    <property type="component" value="Chromosome"/>
</dbReference>
<dbReference type="KEGG" id="gce:KYE46_13435"/>
<accession>A0A8F6TVH0</accession>
<evidence type="ECO:0000313" key="2">
    <source>
        <dbReference type="Proteomes" id="UP000825009"/>
    </source>
</evidence>
<name>A0A8F6TVH0_9RHOB</name>
<dbReference type="EMBL" id="CP079194">
    <property type="protein sequence ID" value="QXT38929.1"/>
    <property type="molecule type" value="Genomic_DNA"/>
</dbReference>
<dbReference type="InterPro" id="IPR008792">
    <property type="entry name" value="PQQD"/>
</dbReference>
<proteinExistence type="predicted"/>
<reference evidence="1 2" key="1">
    <citation type="submission" date="2021-07" db="EMBL/GenBank/DDBJ databases">
        <title>A novel Jannaschia species isolated from marine dinoflagellate Ceratoperidinium margalefii.</title>
        <authorList>
            <person name="Jiang Y."/>
            <person name="Li Z."/>
        </authorList>
    </citation>
    <scope>NUCLEOTIDE SEQUENCE [LARGE SCALE GENOMIC DNA]</scope>
    <source>
        <strain evidence="1 2">J12C1-MA-4</strain>
    </source>
</reference>
<dbReference type="Pfam" id="PF05402">
    <property type="entry name" value="PqqD"/>
    <property type="match status" value="1"/>
</dbReference>
<sequence length="423" mass="45643">MTDTTYLHFDNLDHPVALTGAQALKPLISKILAQWPHRETPDTAIPPFASIKPTATGQARGPWALSTRDAPAVERQWDDVNVVCDLVSEMAWELIRSNPSLLCLHAAAVDFGGSLVVMPNARRAGKSTLCAALSRLGHSLFTDDFLPVRYEAETSAYHGIANGVAPRVRLPLPAAFSPAFRDWVASDGGPANAQYKYLVESDVAPGGTAHPLGAMVVLTRSEEPCAMSLAPMAREDALSTLITQNFARQRHAATILNSADKITERLPIFRLTYHSGEAAAAFLSAHPALQQLQAVRHGAPLDDLRQAPLDPAEPPPTTTRPAFDPSAAYAQCAGVVETTVGEDHFLADHTGRTINRLNPGSAIIWRLLAEPSTLAEIVELVRALFDEADPAQVRSDSERAMRDLFEASLITCHDTPEPSPTRA</sequence>
<protein>
    <submittedName>
        <fullName evidence="1">PqqD family peptide modification chaperone</fullName>
    </submittedName>
</protein>
<gene>
    <name evidence="1" type="ORF">KYE46_13435</name>
</gene>
<keyword evidence="2" id="KW-1185">Reference proteome</keyword>
<dbReference type="AlphaFoldDB" id="A0A8F6TVH0"/>
<organism evidence="1 2">
    <name type="scientific">Gymnodinialimonas ceratoperidinii</name>
    <dbReference type="NCBI Taxonomy" id="2856823"/>
    <lineage>
        <taxon>Bacteria</taxon>
        <taxon>Pseudomonadati</taxon>
        <taxon>Pseudomonadota</taxon>
        <taxon>Alphaproteobacteria</taxon>
        <taxon>Rhodobacterales</taxon>
        <taxon>Paracoccaceae</taxon>
        <taxon>Gymnodinialimonas</taxon>
    </lineage>
</organism>